<dbReference type="OrthoDB" id="9783723at2"/>
<dbReference type="RefSeq" id="WP_126597980.1">
    <property type="nucleotide sequence ID" value="NZ_BIFQ01000001.1"/>
</dbReference>
<accession>A0A401ZJN5</accession>
<evidence type="ECO:0000313" key="4">
    <source>
        <dbReference type="Proteomes" id="UP000287224"/>
    </source>
</evidence>
<reference evidence="4" key="1">
    <citation type="submission" date="2018-12" db="EMBL/GenBank/DDBJ databases">
        <title>Tengunoibacter tsumagoiensis gen. nov., sp. nov., Dictyobacter kobayashii sp. nov., D. alpinus sp. nov., and D. joshuensis sp. nov. and description of Dictyobacteraceae fam. nov. within the order Ktedonobacterales isolated from Tengu-no-mugimeshi.</title>
        <authorList>
            <person name="Wang C.M."/>
            <person name="Zheng Y."/>
            <person name="Sakai Y."/>
            <person name="Toyoda A."/>
            <person name="Minakuchi Y."/>
            <person name="Abe K."/>
            <person name="Yokota A."/>
            <person name="Yabe S."/>
        </authorList>
    </citation>
    <scope>NUCLEOTIDE SEQUENCE [LARGE SCALE GENOMIC DNA]</scope>
    <source>
        <strain evidence="4">S-27</strain>
    </source>
</reference>
<dbReference type="Gene3D" id="1.10.10.10">
    <property type="entry name" value="Winged helix-like DNA-binding domain superfamily/Winged helix DNA-binding domain"/>
    <property type="match status" value="1"/>
</dbReference>
<evidence type="ECO:0000259" key="1">
    <source>
        <dbReference type="Pfam" id="PF03551"/>
    </source>
</evidence>
<comment type="caution">
    <text evidence="3">The sequence shown here is derived from an EMBL/GenBank/DDBJ whole genome shotgun (WGS) entry which is preliminary data.</text>
</comment>
<dbReference type="SUPFAM" id="SSF46785">
    <property type="entry name" value="Winged helix' DNA-binding domain"/>
    <property type="match status" value="1"/>
</dbReference>
<dbReference type="InterPro" id="IPR018309">
    <property type="entry name" value="Tscrpt_reg_PadR_C"/>
</dbReference>
<protein>
    <recommendedName>
        <fullName evidence="5">PadR family transcriptional regulator</fullName>
    </recommendedName>
</protein>
<gene>
    <name evidence="3" type="ORF">KDAU_43630</name>
</gene>
<name>A0A401ZJN5_9CHLR</name>
<dbReference type="Proteomes" id="UP000287224">
    <property type="component" value="Unassembled WGS sequence"/>
</dbReference>
<dbReference type="InterPro" id="IPR036388">
    <property type="entry name" value="WH-like_DNA-bd_sf"/>
</dbReference>
<keyword evidence="4" id="KW-1185">Reference proteome</keyword>
<dbReference type="EMBL" id="BIFQ01000001">
    <property type="protein sequence ID" value="GCE07034.1"/>
    <property type="molecule type" value="Genomic_DNA"/>
</dbReference>
<sequence>MPKENKSRYALMGLLSVCPGSGYDIKKFMEGSTSNFWNESYGQIYPMLKRLVDEGLAVSRAEKQEGRPDRYVYTLTEPGQQELQRWLLEPVEEAPERNELLLKLFFGQHVGIPDNIEHVRRFRQLNVELLEKYRAIEAHLKDICKDQQESAYALITVRYGIHRCLALLNWCDETLQTLQTLVEIDAARD</sequence>
<feature type="domain" description="Transcription regulator PadR C-terminal" evidence="2">
    <location>
        <begin position="97"/>
        <end position="178"/>
    </location>
</feature>
<dbReference type="AlphaFoldDB" id="A0A401ZJN5"/>
<dbReference type="InterPro" id="IPR005149">
    <property type="entry name" value="Tscrpt_reg_PadR_N"/>
</dbReference>
<dbReference type="Pfam" id="PF03551">
    <property type="entry name" value="PadR"/>
    <property type="match status" value="1"/>
</dbReference>
<evidence type="ECO:0000313" key="3">
    <source>
        <dbReference type="EMBL" id="GCE07034.1"/>
    </source>
</evidence>
<dbReference type="Pfam" id="PF10400">
    <property type="entry name" value="Vir_act_alpha_C"/>
    <property type="match status" value="1"/>
</dbReference>
<dbReference type="PANTHER" id="PTHR43252:SF6">
    <property type="entry name" value="NEGATIVE TRANSCRIPTION REGULATOR PADR"/>
    <property type="match status" value="1"/>
</dbReference>
<proteinExistence type="predicted"/>
<feature type="domain" description="Transcription regulator PadR N-terminal" evidence="1">
    <location>
        <begin position="13"/>
        <end position="85"/>
    </location>
</feature>
<evidence type="ECO:0000259" key="2">
    <source>
        <dbReference type="Pfam" id="PF10400"/>
    </source>
</evidence>
<dbReference type="PANTHER" id="PTHR43252">
    <property type="entry name" value="TRANSCRIPTIONAL REGULATOR YQJI"/>
    <property type="match status" value="1"/>
</dbReference>
<organism evidence="3 4">
    <name type="scientific">Dictyobacter aurantiacus</name>
    <dbReference type="NCBI Taxonomy" id="1936993"/>
    <lineage>
        <taxon>Bacteria</taxon>
        <taxon>Bacillati</taxon>
        <taxon>Chloroflexota</taxon>
        <taxon>Ktedonobacteria</taxon>
        <taxon>Ktedonobacterales</taxon>
        <taxon>Dictyobacteraceae</taxon>
        <taxon>Dictyobacter</taxon>
    </lineage>
</organism>
<dbReference type="InterPro" id="IPR036390">
    <property type="entry name" value="WH_DNA-bd_sf"/>
</dbReference>
<evidence type="ECO:0008006" key="5">
    <source>
        <dbReference type="Google" id="ProtNLM"/>
    </source>
</evidence>
<dbReference type="Gene3D" id="6.10.140.190">
    <property type="match status" value="1"/>
</dbReference>